<feature type="compositionally biased region" description="Basic and acidic residues" evidence="1">
    <location>
        <begin position="101"/>
        <end position="116"/>
    </location>
</feature>
<accession>A0AA35ZU76</accession>
<evidence type="ECO:0000313" key="3">
    <source>
        <dbReference type="Proteomes" id="UP001177003"/>
    </source>
</evidence>
<name>A0AA35ZU76_LACSI</name>
<dbReference type="EMBL" id="OX465084">
    <property type="protein sequence ID" value="CAI9298851.1"/>
    <property type="molecule type" value="Genomic_DNA"/>
</dbReference>
<organism evidence="2 3">
    <name type="scientific">Lactuca saligna</name>
    <name type="common">Willowleaf lettuce</name>
    <dbReference type="NCBI Taxonomy" id="75948"/>
    <lineage>
        <taxon>Eukaryota</taxon>
        <taxon>Viridiplantae</taxon>
        <taxon>Streptophyta</taxon>
        <taxon>Embryophyta</taxon>
        <taxon>Tracheophyta</taxon>
        <taxon>Spermatophyta</taxon>
        <taxon>Magnoliopsida</taxon>
        <taxon>eudicotyledons</taxon>
        <taxon>Gunneridae</taxon>
        <taxon>Pentapetalae</taxon>
        <taxon>asterids</taxon>
        <taxon>campanulids</taxon>
        <taxon>Asterales</taxon>
        <taxon>Asteraceae</taxon>
        <taxon>Cichorioideae</taxon>
        <taxon>Cichorieae</taxon>
        <taxon>Lactucinae</taxon>
        <taxon>Lactuca</taxon>
    </lineage>
</organism>
<feature type="region of interest" description="Disordered" evidence="1">
    <location>
        <begin position="73"/>
        <end position="126"/>
    </location>
</feature>
<proteinExistence type="predicted"/>
<feature type="region of interest" description="Disordered" evidence="1">
    <location>
        <begin position="1"/>
        <end position="26"/>
    </location>
</feature>
<dbReference type="AlphaFoldDB" id="A0AA35ZU76"/>
<feature type="compositionally biased region" description="Basic and acidic residues" evidence="1">
    <location>
        <begin position="82"/>
        <end position="94"/>
    </location>
</feature>
<keyword evidence="3" id="KW-1185">Reference proteome</keyword>
<feature type="compositionally biased region" description="Basic and acidic residues" evidence="1">
    <location>
        <begin position="1"/>
        <end position="11"/>
    </location>
</feature>
<evidence type="ECO:0000256" key="1">
    <source>
        <dbReference type="SAM" id="MobiDB-lite"/>
    </source>
</evidence>
<protein>
    <submittedName>
        <fullName evidence="2">Uncharacterized protein</fullName>
    </submittedName>
</protein>
<sequence length="126" mass="14010">MVYAKGKEVRSGLEGVVSSSSNDDRRRFNSLSSVYLFSLFSSSRPPVVLSVPEPRAAKTQVYTKEVEQMNALNRRYRNRWGKGKEAQQNEDTKEGSLTGDNEEKGKSAALPKEKIGDSSGVRCLSY</sequence>
<evidence type="ECO:0000313" key="2">
    <source>
        <dbReference type="EMBL" id="CAI9298851.1"/>
    </source>
</evidence>
<dbReference type="Proteomes" id="UP001177003">
    <property type="component" value="Chromosome 8"/>
</dbReference>
<reference evidence="2" key="1">
    <citation type="submission" date="2023-04" db="EMBL/GenBank/DDBJ databases">
        <authorList>
            <person name="Vijverberg K."/>
            <person name="Xiong W."/>
            <person name="Schranz E."/>
        </authorList>
    </citation>
    <scope>NUCLEOTIDE SEQUENCE</scope>
</reference>
<gene>
    <name evidence="2" type="ORF">LSALG_LOCUS37593</name>
</gene>